<proteinExistence type="predicted"/>
<comment type="caution">
    <text evidence="1">The sequence shown here is derived from an EMBL/GenBank/DDBJ whole genome shotgun (WGS) entry which is preliminary data.</text>
</comment>
<keyword evidence="2" id="KW-1185">Reference proteome</keyword>
<dbReference type="Proteomes" id="UP000886501">
    <property type="component" value="Unassembled WGS sequence"/>
</dbReference>
<reference evidence="1" key="1">
    <citation type="submission" date="2019-10" db="EMBL/GenBank/DDBJ databases">
        <authorList>
            <consortium name="DOE Joint Genome Institute"/>
            <person name="Kuo A."/>
            <person name="Miyauchi S."/>
            <person name="Kiss E."/>
            <person name="Drula E."/>
            <person name="Kohler A."/>
            <person name="Sanchez-Garcia M."/>
            <person name="Andreopoulos B."/>
            <person name="Barry K.W."/>
            <person name="Bonito G."/>
            <person name="Buee M."/>
            <person name="Carver A."/>
            <person name="Chen C."/>
            <person name="Cichocki N."/>
            <person name="Clum A."/>
            <person name="Culley D."/>
            <person name="Crous P.W."/>
            <person name="Fauchery L."/>
            <person name="Girlanda M."/>
            <person name="Hayes R."/>
            <person name="Keri Z."/>
            <person name="Labutti K."/>
            <person name="Lipzen A."/>
            <person name="Lombard V."/>
            <person name="Magnuson J."/>
            <person name="Maillard F."/>
            <person name="Morin E."/>
            <person name="Murat C."/>
            <person name="Nolan M."/>
            <person name="Ohm R."/>
            <person name="Pangilinan J."/>
            <person name="Pereira M."/>
            <person name="Perotto S."/>
            <person name="Peter M."/>
            <person name="Riley R."/>
            <person name="Sitrit Y."/>
            <person name="Stielow B."/>
            <person name="Szollosi G."/>
            <person name="Zifcakova L."/>
            <person name="Stursova M."/>
            <person name="Spatafora J.W."/>
            <person name="Tedersoo L."/>
            <person name="Vaario L.-M."/>
            <person name="Yamada A."/>
            <person name="Yan M."/>
            <person name="Wang P."/>
            <person name="Xu J."/>
            <person name="Bruns T."/>
            <person name="Baldrian P."/>
            <person name="Vilgalys R."/>
            <person name="Henrissat B."/>
            <person name="Grigoriev I.V."/>
            <person name="Hibbett D."/>
            <person name="Nagy L.G."/>
            <person name="Martin F.M."/>
        </authorList>
    </citation>
    <scope>NUCLEOTIDE SEQUENCE</scope>
    <source>
        <strain evidence="1">P2</strain>
    </source>
</reference>
<protein>
    <submittedName>
        <fullName evidence="1">Uncharacterized protein</fullName>
    </submittedName>
</protein>
<evidence type="ECO:0000313" key="1">
    <source>
        <dbReference type="EMBL" id="KAF9648001.1"/>
    </source>
</evidence>
<dbReference type="EMBL" id="MU118022">
    <property type="protein sequence ID" value="KAF9648001.1"/>
    <property type="molecule type" value="Genomic_DNA"/>
</dbReference>
<organism evidence="1 2">
    <name type="scientific">Thelephora ganbajun</name>
    <name type="common">Ganba fungus</name>
    <dbReference type="NCBI Taxonomy" id="370292"/>
    <lineage>
        <taxon>Eukaryota</taxon>
        <taxon>Fungi</taxon>
        <taxon>Dikarya</taxon>
        <taxon>Basidiomycota</taxon>
        <taxon>Agaricomycotina</taxon>
        <taxon>Agaricomycetes</taxon>
        <taxon>Thelephorales</taxon>
        <taxon>Thelephoraceae</taxon>
        <taxon>Thelephora</taxon>
    </lineage>
</organism>
<name>A0ACB6ZFR8_THEGA</name>
<accession>A0ACB6ZFR8</accession>
<sequence length="626" mass="69557">MFKSILPGTSKRISNSEFMMVTPQLDTEFADPAAGKDKENIEVYAPRMVQPKSAPASKMHKKTFSQPAPKEDTNVAFEQLLDDLQIPSTVRPKLAGMESSVKAAMLKSSKTIANTQPQTTRGLRKAHSIESLESPKPAKKPVDCDNLYHKAAGRTTVNPVTDDDSAEPETRSRGKSVDIPRPKSRAGNRSADEGVKGKDKKAGNSWTPSRFCTILDATPSAALEVEIVKKLRLHLRNEPASWTEEFLRQGGYDCLLSRISELLQFEWREEQHDDKLLHSLLECIKAISTSAVGCATIRSSFPSPFSQLITLLYSDKKPGEVASRYLIIELIQLLFDLFPTESLSSFNEQERRRDFWDDEDPFAASTHGGIVALPHPHKSVFALLRSLLLTPAPRAAEAPEVLVTPHEFIDNLHKPRVYKTYLQELSDLCRDYFWVFCHPNNTIWNLAECDDNKVERPRAPGGMTGGVEAEAMRYMTLHFKFINQISVVATQLNMPREHQCSAYNFHSDLFFSGLERIIMTGRRASTVYYPTLHLEIARYVQNASLAGYDIPWAISRIIGSPPSAMCKPGVQSAPPPAPSKSSVQNKSSRTRGGQVNGLPLKKGQANLNVNGNGNGKKVTPATLFDP</sequence>
<reference evidence="1" key="2">
    <citation type="journal article" date="2020" name="Nat. Commun.">
        <title>Large-scale genome sequencing of mycorrhizal fungi provides insights into the early evolution of symbiotic traits.</title>
        <authorList>
            <person name="Miyauchi S."/>
            <person name="Kiss E."/>
            <person name="Kuo A."/>
            <person name="Drula E."/>
            <person name="Kohler A."/>
            <person name="Sanchez-Garcia M."/>
            <person name="Morin E."/>
            <person name="Andreopoulos B."/>
            <person name="Barry K.W."/>
            <person name="Bonito G."/>
            <person name="Buee M."/>
            <person name="Carver A."/>
            <person name="Chen C."/>
            <person name="Cichocki N."/>
            <person name="Clum A."/>
            <person name="Culley D."/>
            <person name="Crous P.W."/>
            <person name="Fauchery L."/>
            <person name="Girlanda M."/>
            <person name="Hayes R.D."/>
            <person name="Keri Z."/>
            <person name="LaButti K."/>
            <person name="Lipzen A."/>
            <person name="Lombard V."/>
            <person name="Magnuson J."/>
            <person name="Maillard F."/>
            <person name="Murat C."/>
            <person name="Nolan M."/>
            <person name="Ohm R.A."/>
            <person name="Pangilinan J."/>
            <person name="Pereira M.F."/>
            <person name="Perotto S."/>
            <person name="Peter M."/>
            <person name="Pfister S."/>
            <person name="Riley R."/>
            <person name="Sitrit Y."/>
            <person name="Stielow J.B."/>
            <person name="Szollosi G."/>
            <person name="Zifcakova L."/>
            <person name="Stursova M."/>
            <person name="Spatafora J.W."/>
            <person name="Tedersoo L."/>
            <person name="Vaario L.M."/>
            <person name="Yamada A."/>
            <person name="Yan M."/>
            <person name="Wang P."/>
            <person name="Xu J."/>
            <person name="Bruns T."/>
            <person name="Baldrian P."/>
            <person name="Vilgalys R."/>
            <person name="Dunand C."/>
            <person name="Henrissat B."/>
            <person name="Grigoriev I.V."/>
            <person name="Hibbett D."/>
            <person name="Nagy L.G."/>
            <person name="Martin F.M."/>
        </authorList>
    </citation>
    <scope>NUCLEOTIDE SEQUENCE</scope>
    <source>
        <strain evidence="1">P2</strain>
    </source>
</reference>
<evidence type="ECO:0000313" key="2">
    <source>
        <dbReference type="Proteomes" id="UP000886501"/>
    </source>
</evidence>
<gene>
    <name evidence="1" type="ORF">BDM02DRAFT_3116191</name>
</gene>